<dbReference type="SUPFAM" id="SSF50249">
    <property type="entry name" value="Nucleic acid-binding proteins"/>
    <property type="match status" value="1"/>
</dbReference>
<protein>
    <recommendedName>
        <fullName evidence="2">Replication factor A C-terminal domain-containing protein</fullName>
    </recommendedName>
</protein>
<feature type="region of interest" description="Disordered" evidence="1">
    <location>
        <begin position="478"/>
        <end position="530"/>
    </location>
</feature>
<dbReference type="InterPro" id="IPR012340">
    <property type="entry name" value="NA-bd_OB-fold"/>
</dbReference>
<dbReference type="Proteomes" id="UP000886595">
    <property type="component" value="Unassembled WGS sequence"/>
</dbReference>
<reference evidence="3 4" key="1">
    <citation type="submission" date="2020-02" db="EMBL/GenBank/DDBJ databases">
        <authorList>
            <person name="Ma Q."/>
            <person name="Huang Y."/>
            <person name="Song X."/>
            <person name="Pei D."/>
        </authorList>
    </citation>
    <scope>NUCLEOTIDE SEQUENCE [LARGE SCALE GENOMIC DNA]</scope>
    <source>
        <strain evidence="3">Sxm20200214</strain>
        <tissue evidence="3">Leaf</tissue>
    </source>
</reference>
<gene>
    <name evidence="3" type="ORF">Bca52824_032952</name>
</gene>
<organism evidence="3 4">
    <name type="scientific">Brassica carinata</name>
    <name type="common">Ethiopian mustard</name>
    <name type="synonym">Abyssinian cabbage</name>
    <dbReference type="NCBI Taxonomy" id="52824"/>
    <lineage>
        <taxon>Eukaryota</taxon>
        <taxon>Viridiplantae</taxon>
        <taxon>Streptophyta</taxon>
        <taxon>Embryophyta</taxon>
        <taxon>Tracheophyta</taxon>
        <taxon>Spermatophyta</taxon>
        <taxon>Magnoliopsida</taxon>
        <taxon>eudicotyledons</taxon>
        <taxon>Gunneridae</taxon>
        <taxon>Pentapetalae</taxon>
        <taxon>rosids</taxon>
        <taxon>malvids</taxon>
        <taxon>Brassicales</taxon>
        <taxon>Brassicaceae</taxon>
        <taxon>Brassiceae</taxon>
        <taxon>Brassica</taxon>
    </lineage>
</organism>
<dbReference type="InterPro" id="IPR013955">
    <property type="entry name" value="Rep_factor-A_C"/>
</dbReference>
<evidence type="ECO:0000259" key="2">
    <source>
        <dbReference type="Pfam" id="PF08646"/>
    </source>
</evidence>
<keyword evidence="4" id="KW-1185">Reference proteome</keyword>
<dbReference type="PANTHER" id="PTHR47165:SF4">
    <property type="entry name" value="OS03G0429900 PROTEIN"/>
    <property type="match status" value="1"/>
</dbReference>
<dbReference type="AlphaFoldDB" id="A0A8X7SDB9"/>
<comment type="caution">
    <text evidence="3">The sequence shown here is derived from an EMBL/GenBank/DDBJ whole genome shotgun (WGS) entry which is preliminary data.</text>
</comment>
<evidence type="ECO:0000313" key="4">
    <source>
        <dbReference type="Proteomes" id="UP000886595"/>
    </source>
</evidence>
<feature type="compositionally biased region" description="Basic and acidic residues" evidence="1">
    <location>
        <begin position="504"/>
        <end position="530"/>
    </location>
</feature>
<dbReference type="OrthoDB" id="1752136at2759"/>
<feature type="domain" description="Replication factor A C-terminal" evidence="2">
    <location>
        <begin position="342"/>
        <end position="484"/>
    </location>
</feature>
<proteinExistence type="predicted"/>
<dbReference type="EMBL" id="JAAMPC010000007">
    <property type="protein sequence ID" value="KAG2304301.1"/>
    <property type="molecule type" value="Genomic_DNA"/>
</dbReference>
<name>A0A8X7SDB9_BRACI</name>
<dbReference type="Pfam" id="PF08646">
    <property type="entry name" value="Rep_fac-A_C"/>
    <property type="match status" value="1"/>
</dbReference>
<evidence type="ECO:0000256" key="1">
    <source>
        <dbReference type="SAM" id="MobiDB-lite"/>
    </source>
</evidence>
<dbReference type="Gene3D" id="2.40.50.140">
    <property type="entry name" value="Nucleic acid-binding proteins"/>
    <property type="match status" value="1"/>
</dbReference>
<sequence length="530" mass="57464">MKLTGVSDHSLKSNGEVAVPSSRINRVAQTGVSSGDVDTMKSKGVAAVSSSLIKPIGQTGGSSVIGSGIRGKHSVPSGAKGKSIVSDNIEDVIAFKDLTLGPHEGELRFRLIHFWEAWNSLTKVLIGIEMLLINEEETVIQGFIPYGRIETYLRHMKSGGIYRLNKFFGSASKANYSVAEASVTVSFSWNFVLSDLEDSTIHFPDDRFRIKGYKEFNAACDLRGTIYDYVGHIKLVNGQVPIDGLPLDEAGIAAFRRVDLHLCLWDKAASEFCEKFKASGGTARVILVTTLNPKRFGVLSLSSMTPSRVFLDGDVQETRDYLSWLDSNLEVANMVKADVVAWFECTATIDDVVQGSRWYYIGCGECHTKATKGATTLMCKKCGKHEIVGVAQYLASLSVYNNKDQAVFVVLGDAGEELTGKKTSELVESYYQANESVGAEHIVPVPQALVDTIGQTRKFIVKVSTHNLDAKTQTLTVTKVPPLESPEPEAKSGGGVDEEPVNEGEDHAAEPVKRVADGVESADAKRAKCG</sequence>
<dbReference type="PANTHER" id="PTHR47165">
    <property type="entry name" value="OS03G0429900 PROTEIN"/>
    <property type="match status" value="1"/>
</dbReference>
<evidence type="ECO:0000313" key="3">
    <source>
        <dbReference type="EMBL" id="KAG2304301.1"/>
    </source>
</evidence>
<accession>A0A8X7SDB9</accession>